<keyword evidence="2 9" id="KW-0378">Hydrolase</keyword>
<dbReference type="InterPro" id="IPR027417">
    <property type="entry name" value="P-loop_NTPase"/>
</dbReference>
<feature type="domain" description="UvrD-like helicase ATP-binding" evidence="10">
    <location>
        <begin position="6"/>
        <end position="281"/>
    </location>
</feature>
<accession>A0ABV7P4K3</accession>
<keyword evidence="12" id="KW-1185">Reference proteome</keyword>
<dbReference type="EC" id="5.6.2.4" evidence="7"/>
<comment type="caution">
    <text evidence="11">The sequence shown here is derived from an EMBL/GenBank/DDBJ whole genome shotgun (WGS) entry which is preliminary data.</text>
</comment>
<evidence type="ECO:0000256" key="9">
    <source>
        <dbReference type="PROSITE-ProRule" id="PRU00560"/>
    </source>
</evidence>
<dbReference type="InterPro" id="IPR014016">
    <property type="entry name" value="UvrD-like_ATP-bd"/>
</dbReference>
<sequence length="498" mass="54963">MSSRRPTAEQEAAVEAFRRGDDLVLQAGAGTGKTTTLTMLGAASRWQGRYLAFNRSIAREAQRRFRGNVRCSTAHALAFKAVGHRFEERMERPRMATAKLAQLLGITMNVTIGARHLRASTLCSLARDTVMQFCYSAADVLSRLHVPWPKGISDEHEHDQLVEIVLPLAERMWADLQTPDRGKVPFKHDHYLKMWALSRPRIYGEFLLLDEAQDTNPVVEQVFLAQGAHAQLVMVGDSAQAIYGWRGARDVMTGFQARQLALSHSFRFGPAVAAEANRWLTIAHAPIRLTGSPTVRSELAPVDTPKAILCRTNGGAIAEILTLLAGGRRVALAGRAAELRNLAEAARDLQAGRRTTHRELLLFSTWGEVQDYVEWDRDGRDLLPFVDVIDEHGVDVVLRTLSQLSSETQAEVIVSTAHAAKGREWPTVRIAGDFTEPDDPEDTSLGGDPAPGTIEPAEARLAYVAVTRAQYRLDLGGLSWINQHPEGERPASLAERRA</sequence>
<evidence type="ECO:0000256" key="8">
    <source>
        <dbReference type="ARBA" id="ARBA00048988"/>
    </source>
</evidence>
<dbReference type="PANTHER" id="PTHR11070:SF30">
    <property type="entry name" value="F-BOX DNA HELICASE 1"/>
    <property type="match status" value="1"/>
</dbReference>
<evidence type="ECO:0000313" key="12">
    <source>
        <dbReference type="Proteomes" id="UP001595645"/>
    </source>
</evidence>
<dbReference type="RefSeq" id="WP_378241460.1">
    <property type="nucleotide sequence ID" value="NZ_JBHRWK010000038.1"/>
</dbReference>
<comment type="catalytic activity">
    <reaction evidence="6">
        <text>Couples ATP hydrolysis with the unwinding of duplex DNA by translocating in the 3'-5' direction.</text>
        <dbReference type="EC" id="5.6.2.4"/>
    </reaction>
</comment>
<evidence type="ECO:0000256" key="6">
    <source>
        <dbReference type="ARBA" id="ARBA00034617"/>
    </source>
</evidence>
<dbReference type="SUPFAM" id="SSF52540">
    <property type="entry name" value="P-loop containing nucleoside triphosphate hydrolases"/>
    <property type="match status" value="1"/>
</dbReference>
<dbReference type="EMBL" id="JBHRWK010000038">
    <property type="protein sequence ID" value="MFC3452692.1"/>
    <property type="molecule type" value="Genomic_DNA"/>
</dbReference>
<dbReference type="Gene3D" id="3.40.50.300">
    <property type="entry name" value="P-loop containing nucleotide triphosphate hydrolases"/>
    <property type="match status" value="2"/>
</dbReference>
<dbReference type="InterPro" id="IPR014017">
    <property type="entry name" value="DNA_helicase_UvrD-like_C"/>
</dbReference>
<keyword evidence="5" id="KW-0413">Isomerase</keyword>
<evidence type="ECO:0000259" key="10">
    <source>
        <dbReference type="PROSITE" id="PS51198"/>
    </source>
</evidence>
<evidence type="ECO:0000256" key="4">
    <source>
        <dbReference type="ARBA" id="ARBA00022840"/>
    </source>
</evidence>
<dbReference type="Proteomes" id="UP001595645">
    <property type="component" value="Unassembled WGS sequence"/>
</dbReference>
<keyword evidence="1 9" id="KW-0547">Nucleotide-binding</keyword>
<dbReference type="Pfam" id="PF13361">
    <property type="entry name" value="UvrD_C"/>
    <property type="match status" value="1"/>
</dbReference>
<dbReference type="PROSITE" id="PS51198">
    <property type="entry name" value="UVRD_HELICASE_ATP_BIND"/>
    <property type="match status" value="1"/>
</dbReference>
<dbReference type="InterPro" id="IPR000212">
    <property type="entry name" value="DNA_helicase_UvrD/REP"/>
</dbReference>
<gene>
    <name evidence="11" type="ORF">ACFOSH_24925</name>
</gene>
<proteinExistence type="predicted"/>
<evidence type="ECO:0000256" key="3">
    <source>
        <dbReference type="ARBA" id="ARBA00022806"/>
    </source>
</evidence>
<name>A0ABV7P4K3_9PSEU</name>
<dbReference type="Pfam" id="PF00580">
    <property type="entry name" value="UvrD-helicase"/>
    <property type="match status" value="1"/>
</dbReference>
<feature type="binding site" evidence="9">
    <location>
        <begin position="27"/>
        <end position="34"/>
    </location>
    <ligand>
        <name>ATP</name>
        <dbReference type="ChEBI" id="CHEBI:30616"/>
    </ligand>
</feature>
<evidence type="ECO:0000256" key="2">
    <source>
        <dbReference type="ARBA" id="ARBA00022801"/>
    </source>
</evidence>
<evidence type="ECO:0000256" key="7">
    <source>
        <dbReference type="ARBA" id="ARBA00034808"/>
    </source>
</evidence>
<evidence type="ECO:0000256" key="5">
    <source>
        <dbReference type="ARBA" id="ARBA00023235"/>
    </source>
</evidence>
<keyword evidence="4 9" id="KW-0067">ATP-binding</keyword>
<comment type="catalytic activity">
    <reaction evidence="8">
        <text>ATP + H2O = ADP + phosphate + H(+)</text>
        <dbReference type="Rhea" id="RHEA:13065"/>
        <dbReference type="ChEBI" id="CHEBI:15377"/>
        <dbReference type="ChEBI" id="CHEBI:15378"/>
        <dbReference type="ChEBI" id="CHEBI:30616"/>
        <dbReference type="ChEBI" id="CHEBI:43474"/>
        <dbReference type="ChEBI" id="CHEBI:456216"/>
        <dbReference type="EC" id="5.6.2.4"/>
    </reaction>
</comment>
<organism evidence="11 12">
    <name type="scientific">Amycolatopsis speibonae</name>
    <dbReference type="NCBI Taxonomy" id="1450224"/>
    <lineage>
        <taxon>Bacteria</taxon>
        <taxon>Bacillati</taxon>
        <taxon>Actinomycetota</taxon>
        <taxon>Actinomycetes</taxon>
        <taxon>Pseudonocardiales</taxon>
        <taxon>Pseudonocardiaceae</taxon>
        <taxon>Amycolatopsis</taxon>
    </lineage>
</organism>
<dbReference type="PANTHER" id="PTHR11070">
    <property type="entry name" value="UVRD / RECB / PCRA DNA HELICASE FAMILY MEMBER"/>
    <property type="match status" value="1"/>
</dbReference>
<protein>
    <recommendedName>
        <fullName evidence="7">DNA 3'-5' helicase</fullName>
        <ecNumber evidence="7">5.6.2.4</ecNumber>
    </recommendedName>
</protein>
<keyword evidence="3 9" id="KW-0347">Helicase</keyword>
<evidence type="ECO:0000256" key="1">
    <source>
        <dbReference type="ARBA" id="ARBA00022741"/>
    </source>
</evidence>
<reference evidence="12" key="1">
    <citation type="journal article" date="2019" name="Int. J. Syst. Evol. Microbiol.">
        <title>The Global Catalogue of Microorganisms (GCM) 10K type strain sequencing project: providing services to taxonomists for standard genome sequencing and annotation.</title>
        <authorList>
            <consortium name="The Broad Institute Genomics Platform"/>
            <consortium name="The Broad Institute Genome Sequencing Center for Infectious Disease"/>
            <person name="Wu L."/>
            <person name="Ma J."/>
        </authorList>
    </citation>
    <scope>NUCLEOTIDE SEQUENCE [LARGE SCALE GENOMIC DNA]</scope>
    <source>
        <strain evidence="12">CGMCC 4.7676</strain>
    </source>
</reference>
<evidence type="ECO:0000313" key="11">
    <source>
        <dbReference type="EMBL" id="MFC3452692.1"/>
    </source>
</evidence>